<dbReference type="GO" id="GO:0008168">
    <property type="term" value="F:methyltransferase activity"/>
    <property type="evidence" value="ECO:0007669"/>
    <property type="project" value="InterPro"/>
</dbReference>
<dbReference type="Pfam" id="PF09004">
    <property type="entry name" value="ALKBH8_N"/>
    <property type="match status" value="1"/>
</dbReference>
<dbReference type="GO" id="GO:0016706">
    <property type="term" value="F:2-oxoglutarate-dependent dioxygenase activity"/>
    <property type="evidence" value="ECO:0007669"/>
    <property type="project" value="InterPro"/>
</dbReference>
<evidence type="ECO:0000313" key="3">
    <source>
        <dbReference type="Proteomes" id="UP001153269"/>
    </source>
</evidence>
<evidence type="ECO:0000313" key="2">
    <source>
        <dbReference type="EMBL" id="CAB1432320.1"/>
    </source>
</evidence>
<protein>
    <recommendedName>
        <fullName evidence="1">Alkylated DNA repair protein AlkB homologue 8 N-terminal domain-containing protein</fullName>
    </recommendedName>
</protein>
<dbReference type="InterPro" id="IPR015095">
    <property type="entry name" value="AlkB_hom8_N"/>
</dbReference>
<evidence type="ECO:0000259" key="1">
    <source>
        <dbReference type="Pfam" id="PF09004"/>
    </source>
</evidence>
<name>A0A9N7UIZ2_PLEPL</name>
<feature type="domain" description="Alkylated DNA repair protein AlkB homologue 8 N-terminal" evidence="1">
    <location>
        <begin position="63"/>
        <end position="89"/>
    </location>
</feature>
<dbReference type="Proteomes" id="UP001153269">
    <property type="component" value="Unassembled WGS sequence"/>
</dbReference>
<proteinExistence type="predicted"/>
<dbReference type="EMBL" id="CADEAL010001424">
    <property type="protein sequence ID" value="CAB1432320.1"/>
    <property type="molecule type" value="Genomic_DNA"/>
</dbReference>
<dbReference type="AlphaFoldDB" id="A0A9N7UIZ2"/>
<gene>
    <name evidence="2" type="ORF">PLEPLA_LOCUS20380</name>
</gene>
<reference evidence="2" key="1">
    <citation type="submission" date="2020-03" db="EMBL/GenBank/DDBJ databases">
        <authorList>
            <person name="Weist P."/>
        </authorList>
    </citation>
    <scope>NUCLEOTIDE SEQUENCE</scope>
</reference>
<accession>A0A9N7UIZ2</accession>
<sequence length="108" mass="12216">MDEMISVIKPRPHIPHTPTLLHVTAVDMDQTKTPHVEDGSIRGILASFLDSEGRFIIKELYHHITAVKIAQQRLDFLRILRKNNLQEKLPVSVPEFTASLCDPPAAQQ</sequence>
<organism evidence="2 3">
    <name type="scientific">Pleuronectes platessa</name>
    <name type="common">European plaice</name>
    <dbReference type="NCBI Taxonomy" id="8262"/>
    <lineage>
        <taxon>Eukaryota</taxon>
        <taxon>Metazoa</taxon>
        <taxon>Chordata</taxon>
        <taxon>Craniata</taxon>
        <taxon>Vertebrata</taxon>
        <taxon>Euteleostomi</taxon>
        <taxon>Actinopterygii</taxon>
        <taxon>Neopterygii</taxon>
        <taxon>Teleostei</taxon>
        <taxon>Neoteleostei</taxon>
        <taxon>Acanthomorphata</taxon>
        <taxon>Carangaria</taxon>
        <taxon>Pleuronectiformes</taxon>
        <taxon>Pleuronectoidei</taxon>
        <taxon>Pleuronectidae</taxon>
        <taxon>Pleuronectes</taxon>
    </lineage>
</organism>
<keyword evidence="3" id="KW-1185">Reference proteome</keyword>
<comment type="caution">
    <text evidence="2">The sequence shown here is derived from an EMBL/GenBank/DDBJ whole genome shotgun (WGS) entry which is preliminary data.</text>
</comment>